<dbReference type="EMBL" id="FQWO01000014">
    <property type="protein sequence ID" value="SHH48486.1"/>
    <property type="molecule type" value="Genomic_DNA"/>
</dbReference>
<keyword evidence="1" id="KW-1133">Transmembrane helix</keyword>
<dbReference type="AlphaFoldDB" id="A0A1M5TCS3"/>
<evidence type="ECO:0000313" key="5">
    <source>
        <dbReference type="Proteomes" id="UP000237771"/>
    </source>
</evidence>
<evidence type="ECO:0000256" key="1">
    <source>
        <dbReference type="SAM" id="Phobius"/>
    </source>
</evidence>
<gene>
    <name evidence="2" type="ORF">BC624_1126</name>
    <name evidence="3" type="ORF">SAMN05443373_1146</name>
</gene>
<keyword evidence="5" id="KW-1185">Reference proteome</keyword>
<proteinExistence type="predicted"/>
<keyword evidence="1" id="KW-0472">Membrane</keyword>
<reference evidence="2 5" key="3">
    <citation type="submission" date="2018-03" db="EMBL/GenBank/DDBJ databases">
        <title>Genomic Encyclopedia of Archaeal and Bacterial Type Strains, Phase II (KMG-II): from individual species to whole genera.</title>
        <authorList>
            <person name="Goeker M."/>
        </authorList>
    </citation>
    <scope>NUCLEOTIDE SEQUENCE [LARGE SCALE GENOMIC DNA]</scope>
    <source>
        <strain evidence="2 5">DSM 17797</strain>
    </source>
</reference>
<keyword evidence="1" id="KW-0812">Transmembrane</keyword>
<reference evidence="4" key="2">
    <citation type="submission" date="2016-11" db="EMBL/GenBank/DDBJ databases">
        <authorList>
            <person name="Varghese N."/>
            <person name="Submissions S."/>
        </authorList>
    </citation>
    <scope>NUCLEOTIDE SEQUENCE [LARGE SCALE GENOMIC DNA]</scope>
    <source>
        <strain evidence="4">DSM 19729</strain>
    </source>
</reference>
<dbReference type="Proteomes" id="UP000237771">
    <property type="component" value="Unassembled WGS sequence"/>
</dbReference>
<accession>A0A1M5TCS3</accession>
<protein>
    <submittedName>
        <fullName evidence="3">Uncharacterized protein</fullName>
    </submittedName>
</protein>
<dbReference type="EMBL" id="PVUB01000012">
    <property type="protein sequence ID" value="PRZ20317.1"/>
    <property type="molecule type" value="Genomic_DNA"/>
</dbReference>
<dbReference type="Proteomes" id="UP000184384">
    <property type="component" value="Unassembled WGS sequence"/>
</dbReference>
<organism evidence="3 4">
    <name type="scientific">Flavobacterium granuli</name>
    <dbReference type="NCBI Taxonomy" id="280093"/>
    <lineage>
        <taxon>Bacteria</taxon>
        <taxon>Pseudomonadati</taxon>
        <taxon>Bacteroidota</taxon>
        <taxon>Flavobacteriia</taxon>
        <taxon>Flavobacteriales</taxon>
        <taxon>Flavobacteriaceae</taxon>
        <taxon>Flavobacterium</taxon>
    </lineage>
</organism>
<evidence type="ECO:0000313" key="4">
    <source>
        <dbReference type="Proteomes" id="UP000184384"/>
    </source>
</evidence>
<feature type="transmembrane region" description="Helical" evidence="1">
    <location>
        <begin position="12"/>
        <end position="36"/>
    </location>
</feature>
<sequence>MRIESKKKQVFLYVGAFFVTTASLSLGALIIMFLIISS</sequence>
<evidence type="ECO:0000313" key="2">
    <source>
        <dbReference type="EMBL" id="PRZ20317.1"/>
    </source>
</evidence>
<name>A0A1M5TCS3_9FLAO</name>
<evidence type="ECO:0000313" key="3">
    <source>
        <dbReference type="EMBL" id="SHH48486.1"/>
    </source>
</evidence>
<reference evidence="3" key="1">
    <citation type="submission" date="2016-11" db="EMBL/GenBank/DDBJ databases">
        <authorList>
            <person name="Jaros S."/>
            <person name="Januszkiewicz K."/>
            <person name="Wedrychowicz H."/>
        </authorList>
    </citation>
    <scope>NUCLEOTIDE SEQUENCE [LARGE SCALE GENOMIC DNA]</scope>
    <source>
        <strain evidence="3">DSM 19729</strain>
    </source>
</reference>